<dbReference type="EMBL" id="CDMC01000006">
    <property type="protein sequence ID" value="CEN61882.1"/>
    <property type="molecule type" value="Genomic_DNA"/>
</dbReference>
<dbReference type="InterPro" id="IPR056884">
    <property type="entry name" value="NPHP3-like_N"/>
</dbReference>
<evidence type="ECO:0000313" key="4">
    <source>
        <dbReference type="EMBL" id="CEN61882.1"/>
    </source>
</evidence>
<dbReference type="PANTHER" id="PTHR10039">
    <property type="entry name" value="AMELOGENIN"/>
    <property type="match status" value="1"/>
</dbReference>
<name>A0A0U5GSA9_ASPCI</name>
<keyword evidence="5" id="KW-1185">Reference proteome</keyword>
<dbReference type="Pfam" id="PF13424">
    <property type="entry name" value="TPR_12"/>
    <property type="match status" value="1"/>
</dbReference>
<protein>
    <recommendedName>
        <fullName evidence="3">Nephrocystin 3-like N-terminal domain-containing protein</fullName>
    </recommendedName>
</protein>
<dbReference type="PANTHER" id="PTHR10039:SF5">
    <property type="entry name" value="NACHT DOMAIN-CONTAINING PROTEIN"/>
    <property type="match status" value="1"/>
</dbReference>
<proteinExistence type="predicted"/>
<organism evidence="4 5">
    <name type="scientific">Aspergillus calidoustus</name>
    <dbReference type="NCBI Taxonomy" id="454130"/>
    <lineage>
        <taxon>Eukaryota</taxon>
        <taxon>Fungi</taxon>
        <taxon>Dikarya</taxon>
        <taxon>Ascomycota</taxon>
        <taxon>Pezizomycotina</taxon>
        <taxon>Eurotiomycetes</taxon>
        <taxon>Eurotiomycetidae</taxon>
        <taxon>Eurotiales</taxon>
        <taxon>Aspergillaceae</taxon>
        <taxon>Aspergillus</taxon>
        <taxon>Aspergillus subgen. Nidulantes</taxon>
    </lineage>
</organism>
<evidence type="ECO:0000259" key="3">
    <source>
        <dbReference type="Pfam" id="PF24883"/>
    </source>
</evidence>
<keyword evidence="1" id="KW-0677">Repeat</keyword>
<dbReference type="Gene3D" id="1.25.40.10">
    <property type="entry name" value="Tetratricopeptide repeat domain"/>
    <property type="match status" value="2"/>
</dbReference>
<dbReference type="InterPro" id="IPR027417">
    <property type="entry name" value="P-loop_NTPase"/>
</dbReference>
<dbReference type="OrthoDB" id="194358at2759"/>
<dbReference type="InterPro" id="IPR011990">
    <property type="entry name" value="TPR-like_helical_dom_sf"/>
</dbReference>
<dbReference type="Pfam" id="PF13374">
    <property type="entry name" value="TPR_10"/>
    <property type="match status" value="1"/>
</dbReference>
<sequence length="623" mass="71411">MPNSRRPATTNNFNSTHGYQFNNAGSGIQINNPTFNGDANFDRDSWVKRQNEVLRSLDVAPHRDQRPHADDGKRDTLYAFLENPAYQSWQASESSQVLWAVSSGVDKSVITAYLADSLPTKDGSRATGYFFFRGGGHSDDLNKITTALCCILHQIFDQDRTLLTERIVKKFESRQSIVRDFHGLWDILLKAAEEKRSGKIICLLDAVNECEQKGRANLIESLSALLSSQGRCRCNLKVWITSSSTGLGQSDLHFLERQELLILYIGVVRAGDEATVSPTEADAEIPASLDPMVYTLASFYFRMAERKIDTSLGHWNSRLHYIQAETLNSLAYLALSMQAEGNYEAAERLLRTVWQRSDKVFGRPHLVTIHHQGDLAMCILLQRKFREAEQIFHDIVAKHERLSGRFSERTLYALWELGWCQLAHGRSLSKMAESRRICLQHAEMVFRDVHERRRPRQQDSPNFEKIAEDLLWLGRSLYEQQKHEDAQRCLKEGLQPGLARDDLLSIQILWLLGESLREQEKYAEAEAAYRGCHEELHAHEQLLAPDHRDTVPRLVVLNRIGTCHLARGRFEDARKAFREAYEGQLKTWRHDHKETRHSKMGLETAVACQETIMYTLFDSQTED</sequence>
<dbReference type="Pfam" id="PF24883">
    <property type="entry name" value="NPHP3_N"/>
    <property type="match status" value="1"/>
</dbReference>
<feature type="domain" description="Nephrocystin 3-like N-terminal" evidence="3">
    <location>
        <begin position="76"/>
        <end position="242"/>
    </location>
</feature>
<dbReference type="AlphaFoldDB" id="A0A0U5GSA9"/>
<gene>
    <name evidence="4" type="ORF">ASPCAL08530</name>
</gene>
<dbReference type="Proteomes" id="UP000054771">
    <property type="component" value="Unassembled WGS sequence"/>
</dbReference>
<dbReference type="STRING" id="454130.A0A0U5GSA9"/>
<feature type="region of interest" description="Disordered" evidence="2">
    <location>
        <begin position="1"/>
        <end position="20"/>
    </location>
</feature>
<evidence type="ECO:0000256" key="1">
    <source>
        <dbReference type="ARBA" id="ARBA00022737"/>
    </source>
</evidence>
<dbReference type="SUPFAM" id="SSF48452">
    <property type="entry name" value="TPR-like"/>
    <property type="match status" value="2"/>
</dbReference>
<evidence type="ECO:0000256" key="2">
    <source>
        <dbReference type="SAM" id="MobiDB-lite"/>
    </source>
</evidence>
<dbReference type="Gene3D" id="3.40.50.300">
    <property type="entry name" value="P-loop containing nucleotide triphosphate hydrolases"/>
    <property type="match status" value="1"/>
</dbReference>
<evidence type="ECO:0000313" key="5">
    <source>
        <dbReference type="Proteomes" id="UP000054771"/>
    </source>
</evidence>
<accession>A0A0U5GSA9</accession>
<reference evidence="5" key="1">
    <citation type="journal article" date="2016" name="Genome Announc.">
        <title>Draft genome sequences of fungus Aspergillus calidoustus.</title>
        <authorList>
            <person name="Horn F."/>
            <person name="Linde J."/>
            <person name="Mattern D.J."/>
            <person name="Walther G."/>
            <person name="Guthke R."/>
            <person name="Scherlach K."/>
            <person name="Martin K."/>
            <person name="Brakhage A.A."/>
            <person name="Petzke L."/>
            <person name="Valiante V."/>
        </authorList>
    </citation>
    <scope>NUCLEOTIDE SEQUENCE [LARGE SCALE GENOMIC DNA]</scope>
    <source>
        <strain evidence="5">SF006504</strain>
    </source>
</reference>